<gene>
    <name evidence="4" type="ORF">B0T21DRAFT_413657</name>
</gene>
<evidence type="ECO:0000256" key="2">
    <source>
        <dbReference type="SAM" id="Phobius"/>
    </source>
</evidence>
<dbReference type="Proteomes" id="UP001172159">
    <property type="component" value="Unassembled WGS sequence"/>
</dbReference>
<organism evidence="4 5">
    <name type="scientific">Apiosordaria backusii</name>
    <dbReference type="NCBI Taxonomy" id="314023"/>
    <lineage>
        <taxon>Eukaryota</taxon>
        <taxon>Fungi</taxon>
        <taxon>Dikarya</taxon>
        <taxon>Ascomycota</taxon>
        <taxon>Pezizomycotina</taxon>
        <taxon>Sordariomycetes</taxon>
        <taxon>Sordariomycetidae</taxon>
        <taxon>Sordariales</taxon>
        <taxon>Lasiosphaeriaceae</taxon>
        <taxon>Apiosordaria</taxon>
    </lineage>
</organism>
<keyword evidence="2" id="KW-0472">Membrane</keyword>
<accession>A0AA40E421</accession>
<reference evidence="4" key="1">
    <citation type="submission" date="2023-06" db="EMBL/GenBank/DDBJ databases">
        <title>Genome-scale phylogeny and comparative genomics of the fungal order Sordariales.</title>
        <authorList>
            <consortium name="Lawrence Berkeley National Laboratory"/>
            <person name="Hensen N."/>
            <person name="Bonometti L."/>
            <person name="Westerberg I."/>
            <person name="Brannstrom I.O."/>
            <person name="Guillou S."/>
            <person name="Cros-Aarteil S."/>
            <person name="Calhoun S."/>
            <person name="Haridas S."/>
            <person name="Kuo A."/>
            <person name="Mondo S."/>
            <person name="Pangilinan J."/>
            <person name="Riley R."/>
            <person name="Labutti K."/>
            <person name="Andreopoulos B."/>
            <person name="Lipzen A."/>
            <person name="Chen C."/>
            <person name="Yanf M."/>
            <person name="Daum C."/>
            <person name="Ng V."/>
            <person name="Clum A."/>
            <person name="Steindorff A."/>
            <person name="Ohm R."/>
            <person name="Martin F."/>
            <person name="Silar P."/>
            <person name="Natvig D."/>
            <person name="Lalanne C."/>
            <person name="Gautier V."/>
            <person name="Ament-Velasquez S.L."/>
            <person name="Kruys A."/>
            <person name="Hutchinson M.I."/>
            <person name="Powell A.J."/>
            <person name="Barry K."/>
            <person name="Miller A.N."/>
            <person name="Grigoriev I.V."/>
            <person name="Debuchy R."/>
            <person name="Gladieux P."/>
            <person name="Thoren M.H."/>
            <person name="Johannesson H."/>
        </authorList>
    </citation>
    <scope>NUCLEOTIDE SEQUENCE</scope>
    <source>
        <strain evidence="4">CBS 540.89</strain>
    </source>
</reference>
<keyword evidence="2" id="KW-0812">Transmembrane</keyword>
<keyword evidence="5" id="KW-1185">Reference proteome</keyword>
<feature type="transmembrane region" description="Helical" evidence="2">
    <location>
        <begin position="223"/>
        <end position="247"/>
    </location>
</feature>
<feature type="signal peptide" evidence="3">
    <location>
        <begin position="1"/>
        <end position="25"/>
    </location>
</feature>
<evidence type="ECO:0008006" key="6">
    <source>
        <dbReference type="Google" id="ProtNLM"/>
    </source>
</evidence>
<protein>
    <recommendedName>
        <fullName evidence="6">Transmembrane protein</fullName>
    </recommendedName>
</protein>
<dbReference type="AlphaFoldDB" id="A0AA40E421"/>
<keyword evidence="2" id="KW-1133">Transmembrane helix</keyword>
<evidence type="ECO:0000256" key="3">
    <source>
        <dbReference type="SAM" id="SignalP"/>
    </source>
</evidence>
<evidence type="ECO:0000256" key="1">
    <source>
        <dbReference type="SAM" id="MobiDB-lite"/>
    </source>
</evidence>
<evidence type="ECO:0000313" key="5">
    <source>
        <dbReference type="Proteomes" id="UP001172159"/>
    </source>
</evidence>
<feature type="region of interest" description="Disordered" evidence="1">
    <location>
        <begin position="280"/>
        <end position="339"/>
    </location>
</feature>
<name>A0AA40E421_9PEZI</name>
<evidence type="ECO:0000313" key="4">
    <source>
        <dbReference type="EMBL" id="KAK0726320.1"/>
    </source>
</evidence>
<feature type="compositionally biased region" description="Basic and acidic residues" evidence="1">
    <location>
        <begin position="300"/>
        <end position="312"/>
    </location>
</feature>
<feature type="compositionally biased region" description="Basic and acidic residues" evidence="1">
    <location>
        <begin position="480"/>
        <end position="489"/>
    </location>
</feature>
<feature type="region of interest" description="Disordered" evidence="1">
    <location>
        <begin position="458"/>
        <end position="500"/>
    </location>
</feature>
<keyword evidence="3" id="KW-0732">Signal</keyword>
<feature type="chain" id="PRO_5041245974" description="Transmembrane protein" evidence="3">
    <location>
        <begin position="26"/>
        <end position="500"/>
    </location>
</feature>
<comment type="caution">
    <text evidence="4">The sequence shown here is derived from an EMBL/GenBank/DDBJ whole genome shotgun (WGS) entry which is preliminary data.</text>
</comment>
<proteinExistence type="predicted"/>
<sequence>MARQRRPPDMLLGLFICSIAFLCNGAATRISSSSDQKRVSQQLRPQTVILKHQDADAQVNYMSMTTTTTPPTPTKPSQQIISTTWTTRTITVTTSASLHDRDVIEIAGLFESIDSLQQSLASATASAVSLSQQFVISIDKLQYSTQYLAVSASSALLVAEASASSALAAVEASAAIALSAVKESAASSISEALARATSTIPRTNNDTYRMQVDNGDKSSVSPAIVGIAVAASVVGSSLISLLAFFLFMRRRKAKQREQEEENEVNAALDRAIVSYIVKELPPSDQGSGGQQTTQQQSEYEVIREDDEARPTFEDSPTNPTELHYVEELPPTPPSPQSGDIPIQTVPQPMAQPPLIHPTLETITETLPRPRSQKLTKPPPARMRSYSQTTPSSRIMEGYFGHHQHSASDVSNGSTWYPPSTTPSSIGLNRAFSRRTASSHFLDSADQVYGDILTSPMERNPLEVPFQTPPTRPVTTLPQPRTDEGKREDAGWPLPVKESWM</sequence>
<dbReference type="EMBL" id="JAUKTV010000010">
    <property type="protein sequence ID" value="KAK0726320.1"/>
    <property type="molecule type" value="Genomic_DNA"/>
</dbReference>